<keyword evidence="1 2" id="KW-0597">Phosphoprotein</keyword>
<feature type="modified residue" description="4-aspartylphosphate" evidence="2">
    <location>
        <position position="57"/>
    </location>
</feature>
<dbReference type="RefSeq" id="WP_212224586.1">
    <property type="nucleotide sequence ID" value="NZ_JAGUCN010000001.1"/>
</dbReference>
<dbReference type="InterPro" id="IPR007492">
    <property type="entry name" value="LytTR_DNA-bd_dom"/>
</dbReference>
<gene>
    <name evidence="4" type="ORF">KEM09_01945</name>
</gene>
<dbReference type="Gene3D" id="2.40.50.1020">
    <property type="entry name" value="LytTr DNA-binding domain"/>
    <property type="match status" value="1"/>
</dbReference>
<evidence type="ECO:0000313" key="4">
    <source>
        <dbReference type="EMBL" id="MBS2210141.1"/>
    </source>
</evidence>
<dbReference type="EMBL" id="JAGUCN010000001">
    <property type="protein sequence ID" value="MBS2210141.1"/>
    <property type="molecule type" value="Genomic_DNA"/>
</dbReference>
<dbReference type="Pfam" id="PF00072">
    <property type="entry name" value="Response_reg"/>
    <property type="match status" value="1"/>
</dbReference>
<dbReference type="Gene3D" id="3.40.50.2300">
    <property type="match status" value="1"/>
</dbReference>
<dbReference type="PANTHER" id="PTHR44591">
    <property type="entry name" value="STRESS RESPONSE REGULATOR PROTEIN 1"/>
    <property type="match status" value="1"/>
</dbReference>
<protein>
    <submittedName>
        <fullName evidence="4">Response regulator transcription factor</fullName>
    </submittedName>
</protein>
<sequence>MKRIKTLIIEDDPLNALAVSRVIEKHFPEINIVGKAERVNEAVDKINSLQPELLLMDIHLIDGTSFDVIKLCKNMDFKIVFMSAYHEYAVKALQHAAVEFVFKPFDINELVIAIDKAIDELLDQNYRLKIQTLFNNIEHNEHQIILQGKTNFRVFNVNEIAWGKAIQGGANFYMTDNSYYFAAKPLRRYEAMLTDHSFFRCHPHYLINLNQVKEVKPELQRIKMNTGDEVMYEDRRYDQLIELLELSKMYA</sequence>
<dbReference type="PROSITE" id="PS50110">
    <property type="entry name" value="RESPONSE_REGULATORY"/>
    <property type="match status" value="1"/>
</dbReference>
<dbReference type="SMART" id="SM00448">
    <property type="entry name" value="REC"/>
    <property type="match status" value="1"/>
</dbReference>
<comment type="caution">
    <text evidence="4">The sequence shown here is derived from an EMBL/GenBank/DDBJ whole genome shotgun (WGS) entry which is preliminary data.</text>
</comment>
<feature type="domain" description="Response regulatory" evidence="3">
    <location>
        <begin position="5"/>
        <end position="118"/>
    </location>
</feature>
<dbReference type="SMART" id="SM00850">
    <property type="entry name" value="LytTR"/>
    <property type="match status" value="1"/>
</dbReference>
<dbReference type="Pfam" id="PF04397">
    <property type="entry name" value="LytTR"/>
    <property type="match status" value="1"/>
</dbReference>
<keyword evidence="5" id="KW-1185">Reference proteome</keyword>
<evidence type="ECO:0000256" key="2">
    <source>
        <dbReference type="PROSITE-ProRule" id="PRU00169"/>
    </source>
</evidence>
<accession>A0ABS5K568</accession>
<evidence type="ECO:0000256" key="1">
    <source>
        <dbReference type="ARBA" id="ARBA00022553"/>
    </source>
</evidence>
<name>A0ABS5K568_9BACT</name>
<dbReference type="InterPro" id="IPR001789">
    <property type="entry name" value="Sig_transdc_resp-reg_receiver"/>
</dbReference>
<dbReference type="PANTHER" id="PTHR44591:SF3">
    <property type="entry name" value="RESPONSE REGULATORY DOMAIN-CONTAINING PROTEIN"/>
    <property type="match status" value="1"/>
</dbReference>
<dbReference type="Proteomes" id="UP000721861">
    <property type="component" value="Unassembled WGS sequence"/>
</dbReference>
<proteinExistence type="predicted"/>
<organism evidence="4 5">
    <name type="scientific">Carboxylicivirga mesophila</name>
    <dbReference type="NCBI Taxonomy" id="1166478"/>
    <lineage>
        <taxon>Bacteria</taxon>
        <taxon>Pseudomonadati</taxon>
        <taxon>Bacteroidota</taxon>
        <taxon>Bacteroidia</taxon>
        <taxon>Marinilabiliales</taxon>
        <taxon>Marinilabiliaceae</taxon>
        <taxon>Carboxylicivirga</taxon>
    </lineage>
</organism>
<dbReference type="SUPFAM" id="SSF52172">
    <property type="entry name" value="CheY-like"/>
    <property type="match status" value="1"/>
</dbReference>
<evidence type="ECO:0000259" key="3">
    <source>
        <dbReference type="PROSITE" id="PS50110"/>
    </source>
</evidence>
<dbReference type="InterPro" id="IPR011006">
    <property type="entry name" value="CheY-like_superfamily"/>
</dbReference>
<dbReference type="InterPro" id="IPR050595">
    <property type="entry name" value="Bact_response_regulator"/>
</dbReference>
<reference evidence="4 5" key="1">
    <citation type="journal article" date="2014" name="Int. J. Syst. Evol. Microbiol.">
        <title>Carboxylicivirga gen. nov. in the family Marinilabiliaceae with two novel species, Carboxylicivirga mesophila sp. nov. and Carboxylicivirga taeanensis sp. nov., and reclassification of Cytophaga fermentans as Saccharicrinis fermentans gen. nov., comb. nov.</title>
        <authorList>
            <person name="Yang S.H."/>
            <person name="Seo H.S."/>
            <person name="Woo J.H."/>
            <person name="Oh H.M."/>
            <person name="Jang H."/>
            <person name="Lee J.H."/>
            <person name="Kim S.J."/>
            <person name="Kwon K.K."/>
        </authorList>
    </citation>
    <scope>NUCLEOTIDE SEQUENCE [LARGE SCALE GENOMIC DNA]</scope>
    <source>
        <strain evidence="4 5">JCM 18290</strain>
    </source>
</reference>
<evidence type="ECO:0000313" key="5">
    <source>
        <dbReference type="Proteomes" id="UP000721861"/>
    </source>
</evidence>